<proteinExistence type="predicted"/>
<dbReference type="AlphaFoldDB" id="M2NFC6"/>
<feature type="domain" description="DUF985" evidence="1">
    <location>
        <begin position="4"/>
        <end position="138"/>
    </location>
</feature>
<dbReference type="PANTHER" id="PTHR33387">
    <property type="entry name" value="RMLC-LIKE JELLY ROLL FOLD PROTEIN"/>
    <property type="match status" value="1"/>
</dbReference>
<dbReference type="InterPro" id="IPR014710">
    <property type="entry name" value="RmlC-like_jellyroll"/>
</dbReference>
<dbReference type="InterPro" id="IPR011051">
    <property type="entry name" value="RmlC_Cupin_sf"/>
</dbReference>
<accession>M2NFC6</accession>
<keyword evidence="3" id="KW-1185">Reference proteome</keyword>
<dbReference type="CDD" id="cd06121">
    <property type="entry name" value="cupin_YML079wp"/>
    <property type="match status" value="1"/>
</dbReference>
<name>M2NFC6_9FIRM</name>
<reference evidence="2 3" key="1">
    <citation type="submission" date="2013-02" db="EMBL/GenBank/DDBJ databases">
        <title>The Genome Sequence of Lactobacillus catenaformis F0143.</title>
        <authorList>
            <consortium name="The Broad Institute Genome Sequencing Platform"/>
            <person name="Earl A."/>
            <person name="Ward D."/>
            <person name="Feldgarden M."/>
            <person name="Gevers D."/>
            <person name="Izard J."/>
            <person name="Blanton J.M."/>
            <person name="Mathney J."/>
            <person name="Dewhirst F.E."/>
            <person name="Young S.K."/>
            <person name="Zeng Q."/>
            <person name="Gargeya S."/>
            <person name="Fitzgerald M."/>
            <person name="Haas B."/>
            <person name="Abouelleil A."/>
            <person name="Alvarado L."/>
            <person name="Arachchi H.M."/>
            <person name="Berlin A."/>
            <person name="Chapman S.B."/>
            <person name="Gearin G."/>
            <person name="Goldberg J."/>
            <person name="Griggs A."/>
            <person name="Gujja S."/>
            <person name="Hansen M."/>
            <person name="Heiman D."/>
            <person name="Howarth C."/>
            <person name="Larimer J."/>
            <person name="Lui A."/>
            <person name="MacDonald P.J.P."/>
            <person name="McCowen C."/>
            <person name="Montmayeur A."/>
            <person name="Murphy C."/>
            <person name="Neiman D."/>
            <person name="Pearson M."/>
            <person name="Priest M."/>
            <person name="Roberts A."/>
            <person name="Saif S."/>
            <person name="Shea T."/>
            <person name="Sisk P."/>
            <person name="Stolte C."/>
            <person name="Sykes S."/>
            <person name="Wortman J."/>
            <person name="Nusbaum C."/>
            <person name="Birren B."/>
        </authorList>
    </citation>
    <scope>NUCLEOTIDE SEQUENCE [LARGE SCALE GENOMIC DNA]</scope>
    <source>
        <strain evidence="2 3">OT 569</strain>
    </source>
</reference>
<protein>
    <recommendedName>
        <fullName evidence="1">DUF985 domain-containing protein</fullName>
    </recommendedName>
</protein>
<dbReference type="SUPFAM" id="SSF51182">
    <property type="entry name" value="RmlC-like cupins"/>
    <property type="match status" value="1"/>
</dbReference>
<comment type="caution">
    <text evidence="2">The sequence shown here is derived from an EMBL/GenBank/DDBJ whole genome shotgun (WGS) entry which is preliminary data.</text>
</comment>
<dbReference type="Proteomes" id="UP000011758">
    <property type="component" value="Unassembled WGS sequence"/>
</dbReference>
<organism evidence="2 3">
    <name type="scientific">Eggerthia catenaformis OT 569 = DSM 20559</name>
    <dbReference type="NCBI Taxonomy" id="999415"/>
    <lineage>
        <taxon>Bacteria</taxon>
        <taxon>Bacillati</taxon>
        <taxon>Bacillota</taxon>
        <taxon>Erysipelotrichia</taxon>
        <taxon>Erysipelotrichales</taxon>
        <taxon>Coprobacillaceae</taxon>
        <taxon>Eggerthia</taxon>
    </lineage>
</organism>
<evidence type="ECO:0000313" key="3">
    <source>
        <dbReference type="Proteomes" id="UP000011758"/>
    </source>
</evidence>
<dbReference type="InterPro" id="IPR009327">
    <property type="entry name" value="Cupin_DUF985"/>
</dbReference>
<dbReference type="RefSeq" id="WP_004802082.1">
    <property type="nucleotide sequence ID" value="NZ_AUGJ01000014.1"/>
</dbReference>
<gene>
    <name evidence="2" type="ORF">HMPREF9943_00691</name>
</gene>
<evidence type="ECO:0000259" key="1">
    <source>
        <dbReference type="Pfam" id="PF06172"/>
    </source>
</evidence>
<evidence type="ECO:0000313" key="2">
    <source>
        <dbReference type="EMBL" id="EMD16913.1"/>
    </source>
</evidence>
<dbReference type="Pfam" id="PF06172">
    <property type="entry name" value="Cupin_5"/>
    <property type="match status" value="1"/>
</dbReference>
<dbReference type="BioCyc" id="ECAT999415-HMP:GTTI-712-MONOMER"/>
<sequence>MNAQYWIDKLDLEPHIEGGYFKQTFVSSEYINLEDGRIREASSNILFLLTASNPSHLHRLKSEETWFYHYGHSLSIHMIYPDGHYECAKIGNGENELLSYTVKRNVIFGSSIDSDCDNDYSIVSCVVSPAFHYEDFEVFTQDELIKQYPHHRNIIKKMAYKKI</sequence>
<dbReference type="EMBL" id="AGEJ01000012">
    <property type="protein sequence ID" value="EMD16913.1"/>
    <property type="molecule type" value="Genomic_DNA"/>
</dbReference>
<dbReference type="Gene3D" id="2.60.120.10">
    <property type="entry name" value="Jelly Rolls"/>
    <property type="match status" value="1"/>
</dbReference>
<dbReference type="PANTHER" id="PTHR33387:SF3">
    <property type="entry name" value="DUF985 DOMAIN-CONTAINING PROTEIN"/>
    <property type="match status" value="1"/>
</dbReference>
<dbReference type="eggNOG" id="COG3542">
    <property type="taxonomic scope" value="Bacteria"/>
</dbReference>
<dbReference type="InterPro" id="IPR039935">
    <property type="entry name" value="YML079W-like"/>
</dbReference>